<reference evidence="3" key="1">
    <citation type="submission" date="2016-06" db="UniProtKB">
        <authorList>
            <consortium name="WormBaseParasite"/>
        </authorList>
    </citation>
    <scope>IDENTIFICATION</scope>
</reference>
<dbReference type="PANTHER" id="PTHR24127">
    <property type="entry name" value="ANKYRIN REPEAT AND EF-HAND DOMAIN-CONTAINING PROTEIN 1"/>
    <property type="match status" value="1"/>
</dbReference>
<dbReference type="Gene3D" id="1.25.40.20">
    <property type="entry name" value="Ankyrin repeat-containing domain"/>
    <property type="match status" value="1"/>
</dbReference>
<dbReference type="PROSITE" id="PS50088">
    <property type="entry name" value="ANK_REPEAT"/>
    <property type="match status" value="2"/>
</dbReference>
<sequence>LCVRELRKLERGSGKVIKNTNPELIRLYDWSVTRTDEVIHRFTELARYLAVEAEQIRASQMEELAQNTDMINADQIPLTAMGDHDQLDTARTDQTTIASEKSATTAGSRRSRKAKGKRRSRRGRSKDGGRDSGVEALKRLSKDDMETVFQALNAPYDSQTMWSELVKLHEKNGDATIDWAEFLTGKKYINKMYLSAAFEAKKGRKKKGRKGGKARKGRIPFEICTLPPQAIYRRADGGPPIMYIPKQPILTDQTRFTAELPPEHPFQDDSAWYMNLPKREYISFHDAAKHNDIPSIRLAISEGYPVDTRNKFYKTPLMVAAHYGNLEAAIALIELGHVMVPITVYSRPPPPTHIRLMFRADVNARDNFKWTPLHHAAYSGMIDVVELLINNGALIDARALNGGTALSRAIECSRLNVVDYIMSKGAKVGLETRKGDNMYEVALAWADPRVIEHVHDKWELAQEVTDKKKQGTDPSRVNQTRPQTATSVASSKRSTGAIRLQPPDPMPGTGAATYPSDQINLTRGLDTVVAADDARVCPRYPWYPLPTRSERLARLIEARERYGWDHGLPGVPDQPFDRHLAERFEAVDVEAEAA</sequence>
<dbReference type="InterPro" id="IPR052801">
    <property type="entry name" value="Ankyrin-EF-hand"/>
</dbReference>
<evidence type="ECO:0000256" key="1">
    <source>
        <dbReference type="PROSITE-ProRule" id="PRU00023"/>
    </source>
</evidence>
<dbReference type="PROSITE" id="PS50297">
    <property type="entry name" value="ANK_REP_REGION"/>
    <property type="match status" value="1"/>
</dbReference>
<feature type="compositionally biased region" description="Polar residues" evidence="2">
    <location>
        <begin position="92"/>
        <end position="105"/>
    </location>
</feature>
<feature type="region of interest" description="Disordered" evidence="2">
    <location>
        <begin position="90"/>
        <end position="136"/>
    </location>
</feature>
<feature type="compositionally biased region" description="Basic and acidic residues" evidence="2">
    <location>
        <begin position="125"/>
        <end position="136"/>
    </location>
</feature>
<organism evidence="3">
    <name type="scientific">Echinostoma caproni</name>
    <dbReference type="NCBI Taxonomy" id="27848"/>
    <lineage>
        <taxon>Eukaryota</taxon>
        <taxon>Metazoa</taxon>
        <taxon>Spiralia</taxon>
        <taxon>Lophotrochozoa</taxon>
        <taxon>Platyhelminthes</taxon>
        <taxon>Trematoda</taxon>
        <taxon>Digenea</taxon>
        <taxon>Plagiorchiida</taxon>
        <taxon>Echinostomata</taxon>
        <taxon>Echinostomatoidea</taxon>
        <taxon>Echinostomatidae</taxon>
        <taxon>Echinostoma</taxon>
    </lineage>
</organism>
<feature type="region of interest" description="Disordered" evidence="2">
    <location>
        <begin position="465"/>
        <end position="512"/>
    </location>
</feature>
<dbReference type="WBParaSite" id="ECPE_0000933301-mRNA-1">
    <property type="protein sequence ID" value="ECPE_0000933301-mRNA-1"/>
    <property type="gene ID" value="ECPE_0000933301"/>
</dbReference>
<dbReference type="Pfam" id="PF12796">
    <property type="entry name" value="Ank_2"/>
    <property type="match status" value="1"/>
</dbReference>
<dbReference type="AlphaFoldDB" id="A0A183AQS0"/>
<dbReference type="SMART" id="SM00248">
    <property type="entry name" value="ANK"/>
    <property type="match status" value="4"/>
</dbReference>
<feature type="repeat" description="ANK" evidence="1">
    <location>
        <begin position="368"/>
        <end position="400"/>
    </location>
</feature>
<feature type="compositionally biased region" description="Polar residues" evidence="2">
    <location>
        <begin position="472"/>
        <end position="494"/>
    </location>
</feature>
<accession>A0A183AQS0</accession>
<protein>
    <submittedName>
        <fullName evidence="3">ANK_REP_REGION domain-containing protein</fullName>
    </submittedName>
</protein>
<dbReference type="InterPro" id="IPR036770">
    <property type="entry name" value="Ankyrin_rpt-contain_sf"/>
</dbReference>
<dbReference type="SUPFAM" id="SSF47473">
    <property type="entry name" value="EF-hand"/>
    <property type="match status" value="1"/>
</dbReference>
<feature type="compositionally biased region" description="Basic residues" evidence="2">
    <location>
        <begin position="109"/>
        <end position="124"/>
    </location>
</feature>
<keyword evidence="1" id="KW-0040">ANK repeat</keyword>
<dbReference type="Pfam" id="PF13637">
    <property type="entry name" value="Ank_4"/>
    <property type="match status" value="1"/>
</dbReference>
<evidence type="ECO:0000256" key="2">
    <source>
        <dbReference type="SAM" id="MobiDB-lite"/>
    </source>
</evidence>
<dbReference type="SUPFAM" id="SSF48403">
    <property type="entry name" value="Ankyrin repeat"/>
    <property type="match status" value="1"/>
</dbReference>
<proteinExistence type="predicted"/>
<evidence type="ECO:0000313" key="3">
    <source>
        <dbReference type="WBParaSite" id="ECPE_0000933301-mRNA-1"/>
    </source>
</evidence>
<dbReference type="InterPro" id="IPR011992">
    <property type="entry name" value="EF-hand-dom_pair"/>
</dbReference>
<dbReference type="InterPro" id="IPR002110">
    <property type="entry name" value="Ankyrin_rpt"/>
</dbReference>
<name>A0A183AQS0_9TREM</name>
<dbReference type="PANTHER" id="PTHR24127:SF1">
    <property type="entry name" value="ANKYRIN REPEAT AND EF-HAND DOMAIN-CONTAINING PROTEIN 1"/>
    <property type="match status" value="1"/>
</dbReference>
<feature type="repeat" description="ANK" evidence="1">
    <location>
        <begin position="401"/>
        <end position="433"/>
    </location>
</feature>